<sequence>MASKRKHEHESAEMVKAIKLQNFSKAQHDDVIVFSTENMAEQVFSLPLKVINYMIKQIFAKPAVRVNGKWKFRHRMWLKLVHLCKWFFYSKSYYPFSSADLINNNWYVNGENGPLENMKIVWVCDQLIINDGSFYVDSYALSDLLHHVGIFDAVDVTVIDQIITMEEVAKIRSLHVAYKNCTFIKDDETPAACYDLFNHLYKDVKILVVNFGHREGLFHYWDVDGRNGIIEDIDIKVAKALERMKSLESILFKKWPKDVPFDAVVKYGKESGIKCSIELSII</sequence>
<organism evidence="1 2">
    <name type="scientific">Panagrolaimus sp. ES5</name>
    <dbReference type="NCBI Taxonomy" id="591445"/>
    <lineage>
        <taxon>Eukaryota</taxon>
        <taxon>Metazoa</taxon>
        <taxon>Ecdysozoa</taxon>
        <taxon>Nematoda</taxon>
        <taxon>Chromadorea</taxon>
        <taxon>Rhabditida</taxon>
        <taxon>Tylenchina</taxon>
        <taxon>Panagrolaimomorpha</taxon>
        <taxon>Panagrolaimoidea</taxon>
        <taxon>Panagrolaimidae</taxon>
        <taxon>Panagrolaimus</taxon>
    </lineage>
</organism>
<name>A0AC34GAC4_9BILA</name>
<evidence type="ECO:0000313" key="1">
    <source>
        <dbReference type="Proteomes" id="UP000887579"/>
    </source>
</evidence>
<reference evidence="2" key="1">
    <citation type="submission" date="2022-11" db="UniProtKB">
        <authorList>
            <consortium name="WormBaseParasite"/>
        </authorList>
    </citation>
    <scope>IDENTIFICATION</scope>
</reference>
<dbReference type="WBParaSite" id="ES5_v2.g26657.t1">
    <property type="protein sequence ID" value="ES5_v2.g26657.t1"/>
    <property type="gene ID" value="ES5_v2.g26657"/>
</dbReference>
<proteinExistence type="predicted"/>
<protein>
    <submittedName>
        <fullName evidence="2">Uncharacterized protein</fullName>
    </submittedName>
</protein>
<evidence type="ECO:0000313" key="2">
    <source>
        <dbReference type="WBParaSite" id="ES5_v2.g26657.t1"/>
    </source>
</evidence>
<dbReference type="Proteomes" id="UP000887579">
    <property type="component" value="Unplaced"/>
</dbReference>
<accession>A0AC34GAC4</accession>